<organism evidence="2 3">
    <name type="scientific">Patella caerulea</name>
    <name type="common">Rayed Mediterranean limpet</name>
    <dbReference type="NCBI Taxonomy" id="87958"/>
    <lineage>
        <taxon>Eukaryota</taxon>
        <taxon>Metazoa</taxon>
        <taxon>Spiralia</taxon>
        <taxon>Lophotrochozoa</taxon>
        <taxon>Mollusca</taxon>
        <taxon>Gastropoda</taxon>
        <taxon>Patellogastropoda</taxon>
        <taxon>Patelloidea</taxon>
        <taxon>Patellidae</taxon>
        <taxon>Patella</taxon>
    </lineage>
</organism>
<reference evidence="2 3" key="1">
    <citation type="submission" date="2024-01" db="EMBL/GenBank/DDBJ databases">
        <title>The genome of the rayed Mediterranean limpet Patella caerulea (Linnaeus, 1758).</title>
        <authorList>
            <person name="Anh-Thu Weber A."/>
            <person name="Halstead-Nussloch G."/>
        </authorList>
    </citation>
    <scope>NUCLEOTIDE SEQUENCE [LARGE SCALE GENOMIC DNA]</scope>
    <source>
        <strain evidence="2">AATW-2023a</strain>
        <tissue evidence="2">Whole specimen</tissue>
    </source>
</reference>
<gene>
    <name evidence="2" type="ORF">SNE40_021446</name>
</gene>
<feature type="chain" id="PRO_5042986478" evidence="1">
    <location>
        <begin position="19"/>
        <end position="192"/>
    </location>
</feature>
<keyword evidence="3" id="KW-1185">Reference proteome</keyword>
<sequence>MYQHLILGLLSLVLAIQAAPRPDQYLTTRNALQLCRDLGVDVDNLVLGQDQVISPVENKRLRQCFDILLSAEQNQLTEAALMMVLMKRLQTSRALGYPILDLVSKGLAASVAGNPEKTVAAGIKSLSRVKRQMMFPGGGEVGEDPGKRMRKMRLGLPLGEPGEDVGKRMRNRGMAGRRMYPRMYNYRPPYFW</sequence>
<protein>
    <submittedName>
        <fullName evidence="2">Uncharacterized protein</fullName>
    </submittedName>
</protein>
<dbReference type="Proteomes" id="UP001347796">
    <property type="component" value="Unassembled WGS sequence"/>
</dbReference>
<keyword evidence="1" id="KW-0732">Signal</keyword>
<dbReference type="EMBL" id="JAZGQO010000018">
    <property type="protein sequence ID" value="KAK6167412.1"/>
    <property type="molecule type" value="Genomic_DNA"/>
</dbReference>
<evidence type="ECO:0000313" key="3">
    <source>
        <dbReference type="Proteomes" id="UP001347796"/>
    </source>
</evidence>
<dbReference type="AlphaFoldDB" id="A0AAN8FZJ2"/>
<evidence type="ECO:0000256" key="1">
    <source>
        <dbReference type="SAM" id="SignalP"/>
    </source>
</evidence>
<feature type="signal peptide" evidence="1">
    <location>
        <begin position="1"/>
        <end position="18"/>
    </location>
</feature>
<name>A0AAN8FZJ2_PATCE</name>
<accession>A0AAN8FZJ2</accession>
<comment type="caution">
    <text evidence="2">The sequence shown here is derived from an EMBL/GenBank/DDBJ whole genome shotgun (WGS) entry which is preliminary data.</text>
</comment>
<evidence type="ECO:0000313" key="2">
    <source>
        <dbReference type="EMBL" id="KAK6167412.1"/>
    </source>
</evidence>
<proteinExistence type="predicted"/>